<feature type="coiled-coil region" evidence="1">
    <location>
        <begin position="36"/>
        <end position="74"/>
    </location>
</feature>
<protein>
    <recommendedName>
        <fullName evidence="4">HTH merR-type domain-containing protein</fullName>
    </recommendedName>
</protein>
<keyword evidence="1" id="KW-0175">Coiled coil</keyword>
<evidence type="ECO:0000313" key="2">
    <source>
        <dbReference type="EMBL" id="KRL01166.1"/>
    </source>
</evidence>
<evidence type="ECO:0000313" key="3">
    <source>
        <dbReference type="Proteomes" id="UP000051621"/>
    </source>
</evidence>
<comment type="caution">
    <text evidence="2">The sequence shown here is derived from an EMBL/GenBank/DDBJ whole genome shotgun (WGS) entry which is preliminary data.</text>
</comment>
<dbReference type="Gene3D" id="1.10.1660.10">
    <property type="match status" value="1"/>
</dbReference>
<reference evidence="2 3" key="1">
    <citation type="journal article" date="2015" name="Genome Announc.">
        <title>Expanding the biotechnology potential of lactobacilli through comparative genomics of 213 strains and associated genera.</title>
        <authorList>
            <person name="Sun Z."/>
            <person name="Harris H.M."/>
            <person name="McCann A."/>
            <person name="Guo C."/>
            <person name="Argimon S."/>
            <person name="Zhang W."/>
            <person name="Yang X."/>
            <person name="Jeffery I.B."/>
            <person name="Cooney J.C."/>
            <person name="Kagawa T.F."/>
            <person name="Liu W."/>
            <person name="Song Y."/>
            <person name="Salvetti E."/>
            <person name="Wrobel A."/>
            <person name="Rasinkangas P."/>
            <person name="Parkhill J."/>
            <person name="Rea M.C."/>
            <person name="O'Sullivan O."/>
            <person name="Ritari J."/>
            <person name="Douillard F.P."/>
            <person name="Paul Ross R."/>
            <person name="Yang R."/>
            <person name="Briner A.E."/>
            <person name="Felis G.E."/>
            <person name="de Vos W.M."/>
            <person name="Barrangou R."/>
            <person name="Klaenhammer T.R."/>
            <person name="Caufield P.W."/>
            <person name="Cui Y."/>
            <person name="Zhang H."/>
            <person name="O'Toole P.W."/>
        </authorList>
    </citation>
    <scope>NUCLEOTIDE SEQUENCE [LARGE SCALE GENOMIC DNA]</scope>
    <source>
        <strain evidence="2 3">DSM 19910</strain>
    </source>
</reference>
<proteinExistence type="predicted"/>
<evidence type="ECO:0000256" key="1">
    <source>
        <dbReference type="SAM" id="Coils"/>
    </source>
</evidence>
<gene>
    <name evidence="2" type="ORF">FC81_GL001306</name>
</gene>
<dbReference type="AlphaFoldDB" id="A0A0R1LZY7"/>
<keyword evidence="3" id="KW-1185">Reference proteome</keyword>
<dbReference type="SUPFAM" id="SSF46955">
    <property type="entry name" value="Putative DNA-binding domain"/>
    <property type="match status" value="1"/>
</dbReference>
<organism evidence="2 3">
    <name type="scientific">Liquorilactobacillus capillatus DSM 19910</name>
    <dbReference type="NCBI Taxonomy" id="1423731"/>
    <lineage>
        <taxon>Bacteria</taxon>
        <taxon>Bacillati</taxon>
        <taxon>Bacillota</taxon>
        <taxon>Bacilli</taxon>
        <taxon>Lactobacillales</taxon>
        <taxon>Lactobacillaceae</taxon>
        <taxon>Liquorilactobacillus</taxon>
    </lineage>
</organism>
<sequence>MIKVKATGMSLSTLKQYGNLMSHKNVKNVLKRRQILAEHEINILQKQRELEQALNLIHKKYKIYEQELAELKETKKAT</sequence>
<dbReference type="Proteomes" id="UP000051621">
    <property type="component" value="Unassembled WGS sequence"/>
</dbReference>
<name>A0A0R1LZY7_9LACO</name>
<dbReference type="InterPro" id="IPR009061">
    <property type="entry name" value="DNA-bd_dom_put_sf"/>
</dbReference>
<dbReference type="EMBL" id="AZEF01000027">
    <property type="protein sequence ID" value="KRL01166.1"/>
    <property type="molecule type" value="Genomic_DNA"/>
</dbReference>
<evidence type="ECO:0008006" key="4">
    <source>
        <dbReference type="Google" id="ProtNLM"/>
    </source>
</evidence>
<dbReference type="PATRIC" id="fig|1423731.3.peg.1345"/>
<accession>A0A0R1LZY7</accession>